<dbReference type="GO" id="GO:0009055">
    <property type="term" value="F:electron transfer activity"/>
    <property type="evidence" value="ECO:0007669"/>
    <property type="project" value="InterPro"/>
</dbReference>
<sequence length="340" mass="38279">MIKISRIWWLCLTVSFVFSAYFFHQASLWSGETLRFPEKKTYNTDFVKPVPSSTQFDRKKVELGFHLFNDTKLSSNNQISCASCHHLDSNGAEKTRVSRGVHGFGDRNSPTVFNANLNTRFFWDGRASSLEHQIDGPIHNPLEMNSNWASIVERIQADEKYQSLFPSAYKSGISKDTIKDALVLFMKSLNTPNSPFDLFLEGNESALSTVEKKGWLNFQKLGCVACHQGQNLGGNLFQRFGNIQNITPDQKVSDLGRYNLTGNNEDKYVFRVPGLRNVATTPPYFHDGRAKTLEEAILTMAKVQLGMELDAVTTLELSAFLNSLTAPKPPVLLELLNENQ</sequence>
<comment type="cofactor">
    <cofactor evidence="8">
        <name>heme</name>
        <dbReference type="ChEBI" id="CHEBI:30413"/>
    </cofactor>
    <text evidence="8">Binds 2 heme groups.</text>
</comment>
<dbReference type="InterPro" id="IPR026259">
    <property type="entry name" value="MauG/Cytc_peroxidase"/>
</dbReference>
<dbReference type="SUPFAM" id="SSF46626">
    <property type="entry name" value="Cytochrome c"/>
    <property type="match status" value="2"/>
</dbReference>
<evidence type="ECO:0000256" key="8">
    <source>
        <dbReference type="PIRSR" id="PIRSR000294-1"/>
    </source>
</evidence>
<dbReference type="Pfam" id="PF03150">
    <property type="entry name" value="CCP_MauG"/>
    <property type="match status" value="1"/>
</dbReference>
<feature type="binding site" description="axial binding residue" evidence="9">
    <location>
        <position position="85"/>
    </location>
    <ligand>
        <name>heme c</name>
        <dbReference type="ChEBI" id="CHEBI:61717"/>
        <label>1</label>
    </ligand>
    <ligandPart>
        <name>Fe</name>
        <dbReference type="ChEBI" id="CHEBI:18248"/>
    </ligandPart>
</feature>
<evidence type="ECO:0000256" key="5">
    <source>
        <dbReference type="ARBA" id="ARBA00022764"/>
    </source>
</evidence>
<evidence type="ECO:0000256" key="7">
    <source>
        <dbReference type="ARBA" id="ARBA00023004"/>
    </source>
</evidence>
<keyword evidence="3 9" id="KW-0479">Metal-binding</keyword>
<gene>
    <name evidence="11" type="ORF">GCM10007932_22140</name>
</gene>
<evidence type="ECO:0000256" key="3">
    <source>
        <dbReference type="ARBA" id="ARBA00022723"/>
    </source>
</evidence>
<feature type="binding site" description="covalent" evidence="8">
    <location>
        <position position="226"/>
    </location>
    <ligand>
        <name>heme c</name>
        <dbReference type="ChEBI" id="CHEBI:61717"/>
        <label>2</label>
    </ligand>
</feature>
<dbReference type="PANTHER" id="PTHR30600:SF7">
    <property type="entry name" value="CYTOCHROME C PEROXIDASE-RELATED"/>
    <property type="match status" value="1"/>
</dbReference>
<comment type="subcellular location">
    <subcellularLocation>
        <location evidence="1">Periplasm</location>
    </subcellularLocation>
</comment>
<evidence type="ECO:0000256" key="1">
    <source>
        <dbReference type="ARBA" id="ARBA00004418"/>
    </source>
</evidence>
<comment type="caution">
    <text evidence="11">The sequence shown here is derived from an EMBL/GenBank/DDBJ whole genome shotgun (WGS) entry which is preliminary data.</text>
</comment>
<dbReference type="InterPro" id="IPR004852">
    <property type="entry name" value="Di-haem_cyt_c_peroxidsae"/>
</dbReference>
<dbReference type="RefSeq" id="WP_126606020.1">
    <property type="nucleotide sequence ID" value="NZ_AP025144.1"/>
</dbReference>
<dbReference type="Gene3D" id="1.10.760.10">
    <property type="entry name" value="Cytochrome c-like domain"/>
    <property type="match status" value="2"/>
</dbReference>
<proteinExistence type="predicted"/>
<dbReference type="PANTHER" id="PTHR30600">
    <property type="entry name" value="CYTOCHROME C PEROXIDASE-RELATED"/>
    <property type="match status" value="1"/>
</dbReference>
<evidence type="ECO:0000256" key="9">
    <source>
        <dbReference type="PIRSR" id="PIRSR000294-2"/>
    </source>
</evidence>
<keyword evidence="4" id="KW-0732">Signal</keyword>
<feature type="binding site" description="covalent" evidence="8">
    <location>
        <position position="84"/>
    </location>
    <ligand>
        <name>heme c</name>
        <dbReference type="ChEBI" id="CHEBI:61717"/>
        <label>1</label>
    </ligand>
</feature>
<keyword evidence="6" id="KW-0560">Oxidoreductase</keyword>
<dbReference type="PROSITE" id="PS51007">
    <property type="entry name" value="CYTC"/>
    <property type="match status" value="1"/>
</dbReference>
<keyword evidence="12" id="KW-1185">Reference proteome</keyword>
<accession>A0AAV5NR80</accession>
<dbReference type="EMBL" id="BSNX01000021">
    <property type="protein sequence ID" value="GLQ72854.1"/>
    <property type="molecule type" value="Genomic_DNA"/>
</dbReference>
<protein>
    <submittedName>
        <fullName evidence="11">Cytochrome b6</fullName>
    </submittedName>
</protein>
<evidence type="ECO:0000313" key="11">
    <source>
        <dbReference type="EMBL" id="GLQ72854.1"/>
    </source>
</evidence>
<dbReference type="AlphaFoldDB" id="A0AAV5NR80"/>
<feature type="binding site" description="covalent" evidence="8">
    <location>
        <position position="223"/>
    </location>
    <ligand>
        <name>heme c</name>
        <dbReference type="ChEBI" id="CHEBI:61717"/>
        <label>2</label>
    </ligand>
</feature>
<dbReference type="GO" id="GO:0004130">
    <property type="term" value="F:cytochrome-c peroxidase activity"/>
    <property type="evidence" value="ECO:0007669"/>
    <property type="project" value="TreeGrafter"/>
</dbReference>
<feature type="domain" description="Cytochrome c" evidence="10">
    <location>
        <begin position="59"/>
        <end position="189"/>
    </location>
</feature>
<feature type="binding site" description="covalent" evidence="8">
    <location>
        <position position="81"/>
    </location>
    <ligand>
        <name>heme c</name>
        <dbReference type="ChEBI" id="CHEBI:61717"/>
        <label>1</label>
    </ligand>
</feature>
<keyword evidence="7 9" id="KW-0408">Iron</keyword>
<evidence type="ECO:0000313" key="12">
    <source>
        <dbReference type="Proteomes" id="UP001156690"/>
    </source>
</evidence>
<evidence type="ECO:0000256" key="6">
    <source>
        <dbReference type="ARBA" id="ARBA00023002"/>
    </source>
</evidence>
<dbReference type="GO" id="GO:0042597">
    <property type="term" value="C:periplasmic space"/>
    <property type="evidence" value="ECO:0007669"/>
    <property type="project" value="UniProtKB-SubCell"/>
</dbReference>
<evidence type="ECO:0000256" key="2">
    <source>
        <dbReference type="ARBA" id="ARBA00022617"/>
    </source>
</evidence>
<organism evidence="11 12">
    <name type="scientific">Vibrio penaeicida</name>
    <dbReference type="NCBI Taxonomy" id="104609"/>
    <lineage>
        <taxon>Bacteria</taxon>
        <taxon>Pseudomonadati</taxon>
        <taxon>Pseudomonadota</taxon>
        <taxon>Gammaproteobacteria</taxon>
        <taxon>Vibrionales</taxon>
        <taxon>Vibrionaceae</taxon>
        <taxon>Vibrio</taxon>
    </lineage>
</organism>
<keyword evidence="5" id="KW-0574">Periplasm</keyword>
<dbReference type="PIRSF" id="PIRSF000294">
    <property type="entry name" value="Cytochrome-c_peroxidase"/>
    <property type="match status" value="1"/>
</dbReference>
<name>A0AAV5NR80_9VIBR</name>
<dbReference type="InterPro" id="IPR036909">
    <property type="entry name" value="Cyt_c-like_dom_sf"/>
</dbReference>
<comment type="PTM">
    <text evidence="8">Binds 2 heme groups per subunit.</text>
</comment>
<evidence type="ECO:0000256" key="4">
    <source>
        <dbReference type="ARBA" id="ARBA00022729"/>
    </source>
</evidence>
<feature type="binding site" description="axial binding residue" evidence="9">
    <location>
        <position position="227"/>
    </location>
    <ligand>
        <name>heme c</name>
        <dbReference type="ChEBI" id="CHEBI:61717"/>
        <label>2</label>
    </ligand>
    <ligandPart>
        <name>Fe</name>
        <dbReference type="ChEBI" id="CHEBI:18248"/>
    </ligandPart>
</feature>
<dbReference type="InterPro" id="IPR051395">
    <property type="entry name" value="Cytochrome_c_Peroxidase/MauG"/>
</dbReference>
<dbReference type="GO" id="GO:0046872">
    <property type="term" value="F:metal ion binding"/>
    <property type="evidence" value="ECO:0007669"/>
    <property type="project" value="UniProtKB-KW"/>
</dbReference>
<reference evidence="12" key="1">
    <citation type="journal article" date="2019" name="Int. J. Syst. Evol. Microbiol.">
        <title>The Global Catalogue of Microorganisms (GCM) 10K type strain sequencing project: providing services to taxonomists for standard genome sequencing and annotation.</title>
        <authorList>
            <consortium name="The Broad Institute Genomics Platform"/>
            <consortium name="The Broad Institute Genome Sequencing Center for Infectious Disease"/>
            <person name="Wu L."/>
            <person name="Ma J."/>
        </authorList>
    </citation>
    <scope>NUCLEOTIDE SEQUENCE [LARGE SCALE GENOMIC DNA]</scope>
    <source>
        <strain evidence="12">NBRC 15640</strain>
    </source>
</reference>
<dbReference type="GO" id="GO:0020037">
    <property type="term" value="F:heme binding"/>
    <property type="evidence" value="ECO:0007669"/>
    <property type="project" value="InterPro"/>
</dbReference>
<evidence type="ECO:0000259" key="10">
    <source>
        <dbReference type="PROSITE" id="PS51007"/>
    </source>
</evidence>
<keyword evidence="2 8" id="KW-0349">Heme</keyword>
<feature type="binding site" description="axial binding residue" evidence="9">
    <location>
        <position position="300"/>
    </location>
    <ligand>
        <name>heme c</name>
        <dbReference type="ChEBI" id="CHEBI:61717"/>
        <label>2</label>
    </ligand>
    <ligandPart>
        <name>Fe</name>
        <dbReference type="ChEBI" id="CHEBI:18248"/>
    </ligandPart>
</feature>
<dbReference type="Proteomes" id="UP001156690">
    <property type="component" value="Unassembled WGS sequence"/>
</dbReference>
<dbReference type="InterPro" id="IPR009056">
    <property type="entry name" value="Cyt_c-like_dom"/>
</dbReference>